<accession>A0ABP7EXD2</accession>
<dbReference type="RefSeq" id="WP_344966618.1">
    <property type="nucleotide sequence ID" value="NZ_BAABDD010000001.1"/>
</dbReference>
<feature type="region of interest" description="Disordered" evidence="10">
    <location>
        <begin position="117"/>
        <end position="177"/>
    </location>
</feature>
<keyword evidence="13" id="KW-1185">Reference proteome</keyword>
<organism evidence="12 13">
    <name type="scientific">Salinactinospora qingdaonensis</name>
    <dbReference type="NCBI Taxonomy" id="702744"/>
    <lineage>
        <taxon>Bacteria</taxon>
        <taxon>Bacillati</taxon>
        <taxon>Actinomycetota</taxon>
        <taxon>Actinomycetes</taxon>
        <taxon>Streptosporangiales</taxon>
        <taxon>Nocardiopsidaceae</taxon>
        <taxon>Salinactinospora</taxon>
    </lineage>
</organism>
<evidence type="ECO:0000256" key="7">
    <source>
        <dbReference type="ARBA" id="ARBA00034808"/>
    </source>
</evidence>
<feature type="domain" description="UvrD-like helicase ATP-binding" evidence="11">
    <location>
        <begin position="298"/>
        <end position="569"/>
    </location>
</feature>
<dbReference type="InterPro" id="IPR014017">
    <property type="entry name" value="DNA_helicase_UvrD-like_C"/>
</dbReference>
<dbReference type="Proteomes" id="UP001500908">
    <property type="component" value="Unassembled WGS sequence"/>
</dbReference>
<evidence type="ECO:0000256" key="9">
    <source>
        <dbReference type="PROSITE-ProRule" id="PRU00560"/>
    </source>
</evidence>
<dbReference type="Pfam" id="PF00580">
    <property type="entry name" value="UvrD-helicase"/>
    <property type="match status" value="1"/>
</dbReference>
<evidence type="ECO:0000256" key="1">
    <source>
        <dbReference type="ARBA" id="ARBA00022741"/>
    </source>
</evidence>
<comment type="catalytic activity">
    <reaction evidence="6">
        <text>Couples ATP hydrolysis with the unwinding of duplex DNA by translocating in the 3'-5' direction.</text>
        <dbReference type="EC" id="5.6.2.4"/>
    </reaction>
</comment>
<evidence type="ECO:0000313" key="13">
    <source>
        <dbReference type="Proteomes" id="UP001500908"/>
    </source>
</evidence>
<evidence type="ECO:0000313" key="12">
    <source>
        <dbReference type="EMBL" id="GAA3726519.1"/>
    </source>
</evidence>
<dbReference type="InterPro" id="IPR000212">
    <property type="entry name" value="DNA_helicase_UvrD/REP"/>
</dbReference>
<evidence type="ECO:0000256" key="8">
    <source>
        <dbReference type="ARBA" id="ARBA00048988"/>
    </source>
</evidence>
<keyword evidence="4 9" id="KW-0067">ATP-binding</keyword>
<keyword evidence="2 9" id="KW-0378">Hydrolase</keyword>
<dbReference type="PANTHER" id="PTHR11070:SF45">
    <property type="entry name" value="DNA 3'-5' HELICASE"/>
    <property type="match status" value="1"/>
</dbReference>
<sequence>MPHLAIDATCLPQYDKLDRPTRERLLAATRKFRELSLDALYAHPDLRIRSLPAGQDPRIRTFRISDSWTGVMLAPESGETFLLVHLLPRESADAWAKDQRHDVNTVMGTLERRDAAALEREEARRGAMDRAAGESAASGWDAPTPMRRAAGGSTVLSAPTTTATAPSPPAPASTTSGAAASGAELFAHVSDHELRRLGVDAEIVNFCRSLSTAEELRMWAAALPQDQYEVLSHLADGLSVERVLREVVEPRRPAVGAVATDDYDTAIRHTRERVIVVNDDREIEDVLAGEFNAWRIYLHPKQRDLAYRPRFRGPAKVSGGPGTGKTVVALHRVKYLAEHLPLGGRVLLTSFTNALVETLKRNLGLLVTAELLDDVDVITADKFAMDVVKEVSPEISFWPDHDVRGLFANVAGKHDLPWSGEFLFQEYKHVVMAHGLTTLEGYLDPDARRGRSTPLDVQQRRDVWHAIAEARARMRRTTRLPALELHAKATQLLEERAEKPYTNVVIDEAQDLHPAQWRTLRAAVPPGPNDLFIAGDNRQRIYDTTVSFKQLGITIVGRSYPLRVNYRTTTEILAWANEIMRGQSVAELGESAPEPAGSTRSVLQGEAPELYGAPDEATELAALAERVRRWLADGVAAGDICVATRTRGIRNTVTKELRNRGLPAVVFNAQEDTVTEQSESVRVTTMHSVKGLEFRAIAVVGVTAEALPQMERVTDAEIDQNQHEADLAAQRSLLYVACTRAREWLYVSWHGRPSSFLPV</sequence>
<dbReference type="PANTHER" id="PTHR11070">
    <property type="entry name" value="UVRD / RECB / PCRA DNA HELICASE FAMILY MEMBER"/>
    <property type="match status" value="1"/>
</dbReference>
<evidence type="ECO:0000256" key="4">
    <source>
        <dbReference type="ARBA" id="ARBA00022840"/>
    </source>
</evidence>
<dbReference type="InterPro" id="IPR014016">
    <property type="entry name" value="UvrD-like_ATP-bd"/>
</dbReference>
<keyword evidence="3 9" id="KW-0347">Helicase</keyword>
<comment type="caution">
    <text evidence="12">The sequence shown here is derived from an EMBL/GenBank/DDBJ whole genome shotgun (WGS) entry which is preliminary data.</text>
</comment>
<evidence type="ECO:0000256" key="10">
    <source>
        <dbReference type="SAM" id="MobiDB-lite"/>
    </source>
</evidence>
<protein>
    <recommendedName>
        <fullName evidence="7">DNA 3'-5' helicase</fullName>
        <ecNumber evidence="7">5.6.2.4</ecNumber>
    </recommendedName>
</protein>
<evidence type="ECO:0000259" key="11">
    <source>
        <dbReference type="PROSITE" id="PS51198"/>
    </source>
</evidence>
<reference evidence="13" key="1">
    <citation type="journal article" date="2019" name="Int. J. Syst. Evol. Microbiol.">
        <title>The Global Catalogue of Microorganisms (GCM) 10K type strain sequencing project: providing services to taxonomists for standard genome sequencing and annotation.</title>
        <authorList>
            <consortium name="The Broad Institute Genomics Platform"/>
            <consortium name="The Broad Institute Genome Sequencing Center for Infectious Disease"/>
            <person name="Wu L."/>
            <person name="Ma J."/>
        </authorList>
    </citation>
    <scope>NUCLEOTIDE SEQUENCE [LARGE SCALE GENOMIC DNA]</scope>
    <source>
        <strain evidence="13">JCM 17137</strain>
    </source>
</reference>
<keyword evidence="5" id="KW-0413">Isomerase</keyword>
<evidence type="ECO:0000256" key="6">
    <source>
        <dbReference type="ARBA" id="ARBA00034617"/>
    </source>
</evidence>
<dbReference type="EC" id="5.6.2.4" evidence="7"/>
<dbReference type="Gene3D" id="3.40.50.300">
    <property type="entry name" value="P-loop containing nucleotide triphosphate hydrolases"/>
    <property type="match status" value="2"/>
</dbReference>
<proteinExistence type="predicted"/>
<dbReference type="InterPro" id="IPR027417">
    <property type="entry name" value="P-loop_NTPase"/>
</dbReference>
<feature type="compositionally biased region" description="Basic and acidic residues" evidence="10">
    <location>
        <begin position="117"/>
        <end position="132"/>
    </location>
</feature>
<evidence type="ECO:0000256" key="2">
    <source>
        <dbReference type="ARBA" id="ARBA00022801"/>
    </source>
</evidence>
<keyword evidence="1 9" id="KW-0547">Nucleotide-binding</keyword>
<dbReference type="PROSITE" id="PS51198">
    <property type="entry name" value="UVRD_HELICASE_ATP_BIND"/>
    <property type="match status" value="1"/>
</dbReference>
<dbReference type="Pfam" id="PF13361">
    <property type="entry name" value="UvrD_C"/>
    <property type="match status" value="2"/>
</dbReference>
<gene>
    <name evidence="12" type="ORF">GCM10022402_04030</name>
</gene>
<name>A0ABP7EXD2_9ACTN</name>
<dbReference type="GO" id="GO:0004386">
    <property type="term" value="F:helicase activity"/>
    <property type="evidence" value="ECO:0007669"/>
    <property type="project" value="UniProtKB-KW"/>
</dbReference>
<comment type="catalytic activity">
    <reaction evidence="8">
        <text>ATP + H2O = ADP + phosphate + H(+)</text>
        <dbReference type="Rhea" id="RHEA:13065"/>
        <dbReference type="ChEBI" id="CHEBI:15377"/>
        <dbReference type="ChEBI" id="CHEBI:15378"/>
        <dbReference type="ChEBI" id="CHEBI:30616"/>
        <dbReference type="ChEBI" id="CHEBI:43474"/>
        <dbReference type="ChEBI" id="CHEBI:456216"/>
        <dbReference type="EC" id="5.6.2.4"/>
    </reaction>
</comment>
<dbReference type="EMBL" id="BAABDD010000001">
    <property type="protein sequence ID" value="GAA3726519.1"/>
    <property type="molecule type" value="Genomic_DNA"/>
</dbReference>
<feature type="binding site" evidence="9">
    <location>
        <begin position="319"/>
        <end position="326"/>
    </location>
    <ligand>
        <name>ATP</name>
        <dbReference type="ChEBI" id="CHEBI:30616"/>
    </ligand>
</feature>
<evidence type="ECO:0000256" key="5">
    <source>
        <dbReference type="ARBA" id="ARBA00023235"/>
    </source>
</evidence>
<dbReference type="SUPFAM" id="SSF52540">
    <property type="entry name" value="P-loop containing nucleoside triphosphate hydrolases"/>
    <property type="match status" value="1"/>
</dbReference>
<evidence type="ECO:0000256" key="3">
    <source>
        <dbReference type="ARBA" id="ARBA00022806"/>
    </source>
</evidence>